<gene>
    <name evidence="2" type="ORF">EGYM00163_LOCUS37242</name>
</gene>
<organism evidence="2">
    <name type="scientific">Eutreptiella gymnastica</name>
    <dbReference type="NCBI Taxonomy" id="73025"/>
    <lineage>
        <taxon>Eukaryota</taxon>
        <taxon>Discoba</taxon>
        <taxon>Euglenozoa</taxon>
        <taxon>Euglenida</taxon>
        <taxon>Spirocuta</taxon>
        <taxon>Euglenophyceae</taxon>
        <taxon>Eutreptiales</taxon>
        <taxon>Eutreptiaceae</taxon>
        <taxon>Eutreptiella</taxon>
    </lineage>
</organism>
<protein>
    <submittedName>
        <fullName evidence="2">Uncharacterized protein</fullName>
    </submittedName>
</protein>
<feature type="region of interest" description="Disordered" evidence="1">
    <location>
        <begin position="51"/>
        <end position="77"/>
    </location>
</feature>
<evidence type="ECO:0000313" key="2">
    <source>
        <dbReference type="EMBL" id="CAE0825990.1"/>
    </source>
</evidence>
<name>A0A7S4G5K7_9EUGL</name>
<proteinExistence type="predicted"/>
<dbReference type="EMBL" id="HBJA01107780">
    <property type="protein sequence ID" value="CAE0825990.1"/>
    <property type="molecule type" value="Transcribed_RNA"/>
</dbReference>
<accession>A0A7S4G5K7</accession>
<sequence>MQQRNHSPEDFNPTESQPYTGLLLVHRPTCCCFGSIEGKEVKCLGGMVGSLRSETHSPATPPTTTSSGGVGKRYQHQHGHPVCLGTCPAQRDAVHMQQPK</sequence>
<feature type="compositionally biased region" description="Low complexity" evidence="1">
    <location>
        <begin position="56"/>
        <end position="67"/>
    </location>
</feature>
<evidence type="ECO:0000256" key="1">
    <source>
        <dbReference type="SAM" id="MobiDB-lite"/>
    </source>
</evidence>
<reference evidence="2" key="1">
    <citation type="submission" date="2021-01" db="EMBL/GenBank/DDBJ databases">
        <authorList>
            <person name="Corre E."/>
            <person name="Pelletier E."/>
            <person name="Niang G."/>
            <person name="Scheremetjew M."/>
            <person name="Finn R."/>
            <person name="Kale V."/>
            <person name="Holt S."/>
            <person name="Cochrane G."/>
            <person name="Meng A."/>
            <person name="Brown T."/>
            <person name="Cohen L."/>
        </authorList>
    </citation>
    <scope>NUCLEOTIDE SEQUENCE</scope>
    <source>
        <strain evidence="2">CCMP1594</strain>
    </source>
</reference>
<dbReference type="AlphaFoldDB" id="A0A7S4G5K7"/>